<dbReference type="AlphaFoldDB" id="A0A0B0HDB5"/>
<evidence type="ECO:0000256" key="4">
    <source>
        <dbReference type="PIRSR" id="PIRSR006806-1"/>
    </source>
</evidence>
<dbReference type="GO" id="GO:0009396">
    <property type="term" value="P:folic acid-containing compound biosynthetic process"/>
    <property type="evidence" value="ECO:0007669"/>
    <property type="project" value="TreeGrafter"/>
</dbReference>
<gene>
    <name evidence="6" type="ORF">JV46_17930</name>
</gene>
<dbReference type="PANTHER" id="PTHR23407:SF1">
    <property type="entry name" value="5-FORMYLTETRAHYDROFOLATE CYCLO-LIGASE"/>
    <property type="match status" value="1"/>
</dbReference>
<feature type="binding site" evidence="4">
    <location>
        <position position="53"/>
    </location>
    <ligand>
        <name>substrate</name>
    </ligand>
</feature>
<keyword evidence="5" id="KW-0479">Metal-binding</keyword>
<evidence type="ECO:0000313" key="6">
    <source>
        <dbReference type="EMBL" id="KHF26607.1"/>
    </source>
</evidence>
<comment type="catalytic activity">
    <reaction evidence="5">
        <text>(6S)-5-formyl-5,6,7,8-tetrahydrofolate + ATP = (6R)-5,10-methenyltetrahydrofolate + ADP + phosphate</text>
        <dbReference type="Rhea" id="RHEA:10488"/>
        <dbReference type="ChEBI" id="CHEBI:30616"/>
        <dbReference type="ChEBI" id="CHEBI:43474"/>
        <dbReference type="ChEBI" id="CHEBI:57455"/>
        <dbReference type="ChEBI" id="CHEBI:57457"/>
        <dbReference type="ChEBI" id="CHEBI:456216"/>
        <dbReference type="EC" id="6.3.3.2"/>
    </reaction>
</comment>
<dbReference type="InterPro" id="IPR024185">
    <property type="entry name" value="FTHF_cligase-like_sf"/>
</dbReference>
<comment type="caution">
    <text evidence="6">The sequence shown here is derived from an EMBL/GenBank/DDBJ whole genome shotgun (WGS) entry which is preliminary data.</text>
</comment>
<dbReference type="GeneID" id="86991206"/>
<keyword evidence="7" id="KW-1185">Reference proteome</keyword>
<dbReference type="Gene3D" id="3.40.50.10420">
    <property type="entry name" value="NagB/RpiA/CoA transferase-like"/>
    <property type="match status" value="1"/>
</dbReference>
<dbReference type="STRING" id="2340.JV46_17930"/>
<dbReference type="OrthoDB" id="9801938at2"/>
<comment type="similarity">
    <text evidence="1 5">Belongs to the 5-formyltetrahydrofolate cyclo-ligase family.</text>
</comment>
<dbReference type="RefSeq" id="WP_052132066.1">
    <property type="nucleotide sequence ID" value="NZ_JRAA01000001.1"/>
</dbReference>
<dbReference type="Proteomes" id="UP000030856">
    <property type="component" value="Unassembled WGS sequence"/>
</dbReference>
<keyword evidence="6" id="KW-0436">Ligase</keyword>
<dbReference type="SUPFAM" id="SSF100950">
    <property type="entry name" value="NagB/RpiA/CoA transferase-like"/>
    <property type="match status" value="1"/>
</dbReference>
<comment type="cofactor">
    <cofactor evidence="5">
        <name>Mg(2+)</name>
        <dbReference type="ChEBI" id="CHEBI:18420"/>
    </cofactor>
</comment>
<keyword evidence="2 4" id="KW-0547">Nucleotide-binding</keyword>
<evidence type="ECO:0000256" key="3">
    <source>
        <dbReference type="ARBA" id="ARBA00022840"/>
    </source>
</evidence>
<proteinExistence type="inferred from homology"/>
<dbReference type="eggNOG" id="COG0212">
    <property type="taxonomic scope" value="Bacteria"/>
</dbReference>
<dbReference type="Pfam" id="PF01812">
    <property type="entry name" value="5-FTHF_cyc-lig"/>
    <property type="match status" value="1"/>
</dbReference>
<dbReference type="GO" id="GO:0046872">
    <property type="term" value="F:metal ion binding"/>
    <property type="evidence" value="ECO:0007669"/>
    <property type="project" value="UniProtKB-KW"/>
</dbReference>
<dbReference type="GO" id="GO:0030272">
    <property type="term" value="F:5-formyltetrahydrofolate cyclo-ligase activity"/>
    <property type="evidence" value="ECO:0007669"/>
    <property type="project" value="UniProtKB-EC"/>
</dbReference>
<dbReference type="PATRIC" id="fig|2340.3.peg.1122"/>
<dbReference type="PANTHER" id="PTHR23407">
    <property type="entry name" value="ATPASE INHIBITOR/5-FORMYLTETRAHYDROFOLATE CYCLO-LIGASE"/>
    <property type="match status" value="1"/>
</dbReference>
<evidence type="ECO:0000313" key="7">
    <source>
        <dbReference type="Proteomes" id="UP000030856"/>
    </source>
</evidence>
<dbReference type="PIRSF" id="PIRSF006806">
    <property type="entry name" value="FTHF_cligase"/>
    <property type="match status" value="1"/>
</dbReference>
<evidence type="ECO:0000256" key="1">
    <source>
        <dbReference type="ARBA" id="ARBA00010638"/>
    </source>
</evidence>
<keyword evidence="5" id="KW-0460">Magnesium</keyword>
<dbReference type="GO" id="GO:0035999">
    <property type="term" value="P:tetrahydrofolate interconversion"/>
    <property type="evidence" value="ECO:0007669"/>
    <property type="project" value="TreeGrafter"/>
</dbReference>
<evidence type="ECO:0000256" key="2">
    <source>
        <dbReference type="ARBA" id="ARBA00022741"/>
    </source>
</evidence>
<feature type="binding site" evidence="4">
    <location>
        <begin position="137"/>
        <end position="145"/>
    </location>
    <ligand>
        <name>ATP</name>
        <dbReference type="ChEBI" id="CHEBI:30616"/>
    </ligand>
</feature>
<dbReference type="EMBL" id="JRAA01000001">
    <property type="protein sequence ID" value="KHF26607.1"/>
    <property type="molecule type" value="Genomic_DNA"/>
</dbReference>
<dbReference type="InterPro" id="IPR037171">
    <property type="entry name" value="NagB/RpiA_transferase-like"/>
</dbReference>
<name>A0A0B0HDB5_SOVGS</name>
<accession>A0A0B0HDB5</accession>
<sequence length="196" mass="23110">MTAIKTPRQLRQSLRHQRNALTSIQQRLHGKAVARQLMRHPWFQRARTIAVYLDNDGELQTDSIIQLSRQLNKRLVLPVLHPFRHGHLLFRDWPVNARMQPNQFRIKEPARKYAVVDTRSIDLVIAPLVGFDDRCYRIGMGGGYYDRTFSFRHINSWRKPRLVGIAHALQQLETVDNRAWDIALDIVITEKKIFRR</sequence>
<protein>
    <recommendedName>
        <fullName evidence="5">5-formyltetrahydrofolate cyclo-ligase</fullName>
        <ecNumber evidence="5">6.3.3.2</ecNumber>
    </recommendedName>
</protein>
<dbReference type="InterPro" id="IPR002698">
    <property type="entry name" value="FTHF_cligase"/>
</dbReference>
<organism evidence="6 7">
    <name type="scientific">Solemya velum gill symbiont</name>
    <dbReference type="NCBI Taxonomy" id="2340"/>
    <lineage>
        <taxon>Bacteria</taxon>
        <taxon>Pseudomonadati</taxon>
        <taxon>Pseudomonadota</taxon>
        <taxon>Gammaproteobacteria</taxon>
        <taxon>sulfur-oxidizing symbionts</taxon>
    </lineage>
</organism>
<dbReference type="EC" id="6.3.3.2" evidence="5"/>
<keyword evidence="3 4" id="KW-0067">ATP-binding</keyword>
<evidence type="ECO:0000256" key="5">
    <source>
        <dbReference type="RuleBase" id="RU361279"/>
    </source>
</evidence>
<reference evidence="6 7" key="1">
    <citation type="journal article" date="2014" name="BMC Genomics">
        <title>The genome of the intracellular bacterium of the coastal bivalve, Solemya velum: a blueprint for thriving in and out of symbiosis.</title>
        <authorList>
            <person name="Dmytrenko O."/>
            <person name="Russell S.L."/>
            <person name="Loo W.T."/>
            <person name="Fontanez K.M."/>
            <person name="Liao L."/>
            <person name="Roeselers G."/>
            <person name="Sharma R."/>
            <person name="Stewart F.J."/>
            <person name="Newton I.L."/>
            <person name="Woyke T."/>
            <person name="Wu D."/>
            <person name="Lang J.M."/>
            <person name="Eisen J.A."/>
            <person name="Cavanaugh C.M."/>
        </authorList>
    </citation>
    <scope>NUCLEOTIDE SEQUENCE [LARGE SCALE GENOMIC DNA]</scope>
    <source>
        <strain evidence="6 7">WH</strain>
    </source>
</reference>
<feature type="binding site" evidence="4">
    <location>
        <position position="58"/>
    </location>
    <ligand>
        <name>substrate</name>
    </ligand>
</feature>
<dbReference type="GO" id="GO:0005524">
    <property type="term" value="F:ATP binding"/>
    <property type="evidence" value="ECO:0007669"/>
    <property type="project" value="UniProtKB-KW"/>
</dbReference>
<dbReference type="NCBIfam" id="TIGR02727">
    <property type="entry name" value="MTHFS_bact"/>
    <property type="match status" value="1"/>
</dbReference>